<dbReference type="EMBL" id="LXHC01000028">
    <property type="protein sequence ID" value="OAU94809.1"/>
    <property type="molecule type" value="Genomic_DNA"/>
</dbReference>
<evidence type="ECO:0000313" key="2">
    <source>
        <dbReference type="EMBL" id="OAU94809.1"/>
    </source>
</evidence>
<dbReference type="RefSeq" id="WP_064611432.1">
    <property type="nucleotide sequence ID" value="NZ_LXHB01000094.1"/>
</dbReference>
<dbReference type="Proteomes" id="UP000078228">
    <property type="component" value="Unassembled WGS sequence"/>
</dbReference>
<dbReference type="InterPro" id="IPR011213">
    <property type="entry name" value="NMN_biosyn"/>
</dbReference>
<accession>A0A198UEL9</accession>
<dbReference type="eggNOG" id="COG4111">
    <property type="taxonomic scope" value="Bacteria"/>
</dbReference>
<sequence length="312" mass="36025">MSIHSSTNTPQQTDGLVDLVTVLTAVTDHKARILTVSGGDKLPSGQLTPIHHSLQAGVKDWVRTQTAQPMGYVEQLYTFVDGERKNAQGMPVLYVSYLGLVKEATAHSLNPDATWQDWYDYFPWEDRRHSGEPIEILSGLYAWVDAGNDTQERQERLRRVQLCWGLPPYSWSEEQVLLRYELLYETGLVAESPWQNPNFAFHHTGRFMQHSHRRVLATALARLRAKIKYRPVIFELMADEFTLFQLQKSVEALSGQELHKQNFRRQVQQQNLIEAIEGRFAHERGRPAQLYRFKDTVLLERLLSNTRLPVSK</sequence>
<evidence type="ECO:0000313" key="3">
    <source>
        <dbReference type="Proteomes" id="UP000078228"/>
    </source>
</evidence>
<protein>
    <submittedName>
        <fullName evidence="2">Putative NAD regulator in Alphaproteobacteria</fullName>
    </submittedName>
</protein>
<dbReference type="InterPro" id="IPR054105">
    <property type="entry name" value="WHD_NrtR"/>
</dbReference>
<dbReference type="PIRSF" id="PIRSF019423">
    <property type="entry name" value="NMN_biosyn"/>
    <property type="match status" value="1"/>
</dbReference>
<name>A0A198UEL9_MORCA</name>
<feature type="domain" description="NrtR DNA-binding winged helix" evidence="1">
    <location>
        <begin position="233"/>
        <end position="293"/>
    </location>
</feature>
<reference evidence="2 3" key="1">
    <citation type="journal article" date="2016" name="Genome Biol. Evol.">
        <title>Comparative Genomic Analyses of the Moraxella catarrhalis Serosensitive and Seroresistant Lineages Demonstrate Their Independent Evolution.</title>
        <authorList>
            <person name="Earl J.P."/>
            <person name="de Vries S.P."/>
            <person name="Ahmed A."/>
            <person name="Powell E."/>
            <person name="Schultz M.P."/>
            <person name="Hermans P.W."/>
            <person name="Hill D.J."/>
            <person name="Zhou Z."/>
            <person name="Constantinidou C.I."/>
            <person name="Hu F.Z."/>
            <person name="Bootsma H.J."/>
            <person name="Ehrlich G.D."/>
        </authorList>
    </citation>
    <scope>NUCLEOTIDE SEQUENCE [LARGE SCALE GENOMIC DNA]</scope>
    <source>
        <strain evidence="2 3">Z7542</strain>
    </source>
</reference>
<comment type="caution">
    <text evidence="2">The sequence shown here is derived from an EMBL/GenBank/DDBJ whole genome shotgun (WGS) entry which is preliminary data.</text>
</comment>
<dbReference type="Gene3D" id="1.10.10.10">
    <property type="entry name" value="Winged helix-like DNA-binding domain superfamily/Winged helix DNA-binding domain"/>
    <property type="match status" value="1"/>
</dbReference>
<gene>
    <name evidence="2" type="ORF">AO384_2166</name>
</gene>
<proteinExistence type="predicted"/>
<dbReference type="AlphaFoldDB" id="A0A198UEL9"/>
<dbReference type="Pfam" id="PF21906">
    <property type="entry name" value="WHD_NrtR"/>
    <property type="match status" value="1"/>
</dbReference>
<dbReference type="OrthoDB" id="542521at2"/>
<keyword evidence="3" id="KW-1185">Reference proteome</keyword>
<evidence type="ECO:0000259" key="1">
    <source>
        <dbReference type="Pfam" id="PF21906"/>
    </source>
</evidence>
<dbReference type="InterPro" id="IPR036390">
    <property type="entry name" value="WH_DNA-bd_sf"/>
</dbReference>
<dbReference type="SUPFAM" id="SSF46785">
    <property type="entry name" value="Winged helix' DNA-binding domain"/>
    <property type="match status" value="1"/>
</dbReference>
<dbReference type="InterPro" id="IPR036388">
    <property type="entry name" value="WH-like_DNA-bd_sf"/>
</dbReference>
<dbReference type="PATRIC" id="fig|480.227.peg.1512"/>
<organism evidence="2 3">
    <name type="scientific">Moraxella catarrhalis</name>
    <name type="common">Branhamella catarrhalis</name>
    <dbReference type="NCBI Taxonomy" id="480"/>
    <lineage>
        <taxon>Bacteria</taxon>
        <taxon>Pseudomonadati</taxon>
        <taxon>Pseudomonadota</taxon>
        <taxon>Gammaproteobacteria</taxon>
        <taxon>Moraxellales</taxon>
        <taxon>Moraxellaceae</taxon>
        <taxon>Moraxella</taxon>
    </lineage>
</organism>